<evidence type="ECO:0000313" key="2">
    <source>
        <dbReference type="EMBL" id="EMA54970.1"/>
    </source>
</evidence>
<feature type="compositionally biased region" description="Acidic residues" evidence="1">
    <location>
        <begin position="483"/>
        <end position="493"/>
    </location>
</feature>
<proteinExistence type="predicted"/>
<feature type="region of interest" description="Disordered" evidence="1">
    <location>
        <begin position="1"/>
        <end position="25"/>
    </location>
</feature>
<dbReference type="Proteomes" id="UP000011680">
    <property type="component" value="Unassembled WGS sequence"/>
</dbReference>
<accession>M0NE69</accession>
<gene>
    <name evidence="2" type="ORF">C451_05635</name>
</gene>
<name>M0NE69_9EURY</name>
<dbReference type="eggNOG" id="arCOG03902">
    <property type="taxonomic scope" value="Archaea"/>
</dbReference>
<feature type="region of interest" description="Disordered" evidence="1">
    <location>
        <begin position="460"/>
        <end position="494"/>
    </location>
</feature>
<comment type="caution">
    <text evidence="2">The sequence shown here is derived from an EMBL/GenBank/DDBJ whole genome shotgun (WGS) entry which is preliminary data.</text>
</comment>
<dbReference type="eggNOG" id="arCOG03900">
    <property type="taxonomic scope" value="Archaea"/>
</dbReference>
<evidence type="ECO:0000256" key="1">
    <source>
        <dbReference type="SAM" id="MobiDB-lite"/>
    </source>
</evidence>
<protein>
    <submittedName>
        <fullName evidence="2">Transposase IS4 family protein</fullName>
    </submittedName>
</protein>
<keyword evidence="3" id="KW-1185">Reference proteome</keyword>
<dbReference type="EMBL" id="AOMF01000119">
    <property type="protein sequence ID" value="EMA54970.1"/>
    <property type="molecule type" value="Genomic_DNA"/>
</dbReference>
<evidence type="ECO:0000313" key="3">
    <source>
        <dbReference type="Proteomes" id="UP000011680"/>
    </source>
</evidence>
<dbReference type="STRING" id="1227457.C451_05635"/>
<dbReference type="AlphaFoldDB" id="M0NE69"/>
<sequence>MGVNSQSESDADSPDTTARIDAKSPAANRLNDTAEMVAAALVADATDYHGQTRFFEDELDGTDDALDGFVVDVTTIVQSQCERATDYADIEMLVSRLPIDYLTFAAHDSLAPYSGPYPMALLVRAFLVEEINGWDETALHDHLRANSSLLRRLGFESLPNQSTFWRAWNHRFSEALRDAVQECAEAIVKAARACDVSLPERIDTGDEDEPDTVDCPERQLLAQKTDEVWQQAKPFVTDAFALDRGPNWEIHENAFWEQHAYMGMREDMYARSGPASFSLDTTRERIPTGSTHRYQIGKHSVGEIRSMLRSTTRMIIARARQNGELTGKLWAAIDVTKGFPFTGDVEDHEDDILGYKDGSDYYQWAVLKIVGMDVPLVLDAIPRERGQSKDEIVEKLLEHTTEMVNLDLVMMDREFDSGPVKETCEEYGVHFLNPTRIFEGSDEAETIAWMYRNGKRFHVTEEESDDDTPTRKQIYLPQQSSSGDDDDDEDDSLSEVWTELCGEWEFEDVEGEPSGRMSFSRLLADIQREEEVEDRKQKAQNGDVDTSETVVFETNHPYVTTRDVAGQQMSGKEFIHMIERVIRWYRRRWGIENGFKKQKHFMVRTTSTESDYRFFNFAFACVLYNVWRLVDLLVKLAIDGKNRSYKPRVDANQFLTVAKQFYGLDPPD</sequence>
<organism evidence="2 3">
    <name type="scientific">Halococcus thailandensis JCM 13552</name>
    <dbReference type="NCBI Taxonomy" id="1227457"/>
    <lineage>
        <taxon>Archaea</taxon>
        <taxon>Methanobacteriati</taxon>
        <taxon>Methanobacteriota</taxon>
        <taxon>Stenosarchaea group</taxon>
        <taxon>Halobacteria</taxon>
        <taxon>Halobacteriales</taxon>
        <taxon>Halococcaceae</taxon>
        <taxon>Halococcus</taxon>
    </lineage>
</organism>
<dbReference type="PATRIC" id="fig|1227457.3.peg.1001"/>
<reference evidence="2 3" key="1">
    <citation type="journal article" date="2014" name="PLoS Genet.">
        <title>Phylogenetically driven sequencing of extremely halophilic archaea reveals strategies for static and dynamic osmo-response.</title>
        <authorList>
            <person name="Becker E.A."/>
            <person name="Seitzer P.M."/>
            <person name="Tritt A."/>
            <person name="Larsen D."/>
            <person name="Krusor M."/>
            <person name="Yao A.I."/>
            <person name="Wu D."/>
            <person name="Madern D."/>
            <person name="Eisen J.A."/>
            <person name="Darling A.E."/>
            <person name="Facciotti M.T."/>
        </authorList>
    </citation>
    <scope>NUCLEOTIDE SEQUENCE [LARGE SCALE GENOMIC DNA]</scope>
    <source>
        <strain evidence="2 3">JCM 13552</strain>
    </source>
</reference>